<dbReference type="KEGG" id="scs:Sta7437_1601"/>
<evidence type="ECO:0000313" key="1">
    <source>
        <dbReference type="EMBL" id="AFZ35167.1"/>
    </source>
</evidence>
<dbReference type="PATRIC" id="fig|111780.3.peg.1669"/>
<dbReference type="Proteomes" id="UP000010473">
    <property type="component" value="Chromosome"/>
</dbReference>
<sequence length="107" mass="12164">MKLTYRGVSYEYNPSVTETVEAKVAGKYRGLDWRFHNLKKPPVLQPPANLTYRGVTYTNRPVVTTKPESTDVSVKTQARWLMLNKTKAVRNRAASMLNRTAHEVGLV</sequence>
<dbReference type="InterPro" id="IPR025458">
    <property type="entry name" value="DUF4278"/>
</dbReference>
<dbReference type="OrthoDB" id="515032at2"/>
<evidence type="ECO:0008006" key="3">
    <source>
        <dbReference type="Google" id="ProtNLM"/>
    </source>
</evidence>
<name>K9XU16_STAC7</name>
<dbReference type="AlphaFoldDB" id="K9XU16"/>
<protein>
    <recommendedName>
        <fullName evidence="3">DUF4278 domain-containing protein</fullName>
    </recommendedName>
</protein>
<keyword evidence="2" id="KW-1185">Reference proteome</keyword>
<accession>K9XU16</accession>
<reference evidence="2" key="1">
    <citation type="journal article" date="2013" name="Proc. Natl. Acad. Sci. U.S.A.">
        <title>Improving the coverage of the cyanobacterial phylum using diversity-driven genome sequencing.</title>
        <authorList>
            <person name="Shih P.M."/>
            <person name="Wu D."/>
            <person name="Latifi A."/>
            <person name="Axen S.D."/>
            <person name="Fewer D.P."/>
            <person name="Talla E."/>
            <person name="Calteau A."/>
            <person name="Cai F."/>
            <person name="Tandeau de Marsac N."/>
            <person name="Rippka R."/>
            <person name="Herdman M."/>
            <person name="Sivonen K."/>
            <person name="Coursin T."/>
            <person name="Laurent T."/>
            <person name="Goodwin L."/>
            <person name="Nolan M."/>
            <person name="Davenport K.W."/>
            <person name="Han C.S."/>
            <person name="Rubin E.M."/>
            <person name="Eisen J.A."/>
            <person name="Woyke T."/>
            <person name="Gugger M."/>
            <person name="Kerfeld C.A."/>
        </authorList>
    </citation>
    <scope>NUCLEOTIDE SEQUENCE [LARGE SCALE GENOMIC DNA]</scope>
    <source>
        <strain evidence="2">ATCC 29371 / PCC 7437</strain>
    </source>
</reference>
<dbReference type="HOGENOM" id="CLU_151190_0_0_3"/>
<dbReference type="EMBL" id="CP003653">
    <property type="protein sequence ID" value="AFZ35167.1"/>
    <property type="molecule type" value="Genomic_DNA"/>
</dbReference>
<evidence type="ECO:0000313" key="2">
    <source>
        <dbReference type="Proteomes" id="UP000010473"/>
    </source>
</evidence>
<organism evidence="1 2">
    <name type="scientific">Stanieria cyanosphaera (strain ATCC 29371 / PCC 7437)</name>
    <dbReference type="NCBI Taxonomy" id="111780"/>
    <lineage>
        <taxon>Bacteria</taxon>
        <taxon>Bacillati</taxon>
        <taxon>Cyanobacteriota</taxon>
        <taxon>Cyanophyceae</taxon>
        <taxon>Pleurocapsales</taxon>
        <taxon>Dermocarpellaceae</taxon>
        <taxon>Stanieria</taxon>
    </lineage>
</organism>
<dbReference type="Pfam" id="PF14105">
    <property type="entry name" value="DUF4278"/>
    <property type="match status" value="1"/>
</dbReference>
<gene>
    <name evidence="1" type="ordered locus">Sta7437_1601</name>
</gene>
<dbReference type="eggNOG" id="ENOG5032YXH">
    <property type="taxonomic scope" value="Bacteria"/>
</dbReference>
<dbReference type="RefSeq" id="WP_015192838.1">
    <property type="nucleotide sequence ID" value="NC_019748.1"/>
</dbReference>
<proteinExistence type="predicted"/>